<dbReference type="RefSeq" id="WP_089876008.1">
    <property type="nucleotide sequence ID" value="NZ_FOYS01000001.1"/>
</dbReference>
<dbReference type="Pfam" id="PF13559">
    <property type="entry name" value="DUF4129"/>
    <property type="match status" value="1"/>
</dbReference>
<dbReference type="InterPro" id="IPR025403">
    <property type="entry name" value="TgpA-like_C"/>
</dbReference>
<dbReference type="EMBL" id="FOYS01000001">
    <property type="protein sequence ID" value="SFR33154.1"/>
    <property type="molecule type" value="Genomic_DNA"/>
</dbReference>
<keyword evidence="5" id="KW-1185">Reference proteome</keyword>
<sequence length="268" mass="28800">MKLHTVTTVLVVCSCIAAVGVASTTLESTFETTPDEAVDLDYDVVPISPDTAGKLDRAMNPGSGAERSASGGGEAESRAAPDSGTSDRQRSNAAESDVEDRRAEQSNDDRPSSASQSANSESGTTAEQSLLDRLLDLLATVLPYLVLFGVLAGVSGVLVRYRDRIAERLRTQTSERTARTTPRELDPDNVVERAWVSVLTAANVDDPARRTPAECADAAVASGLDPDGVERIRRAFEEVRYGDHEVTEARREQVERDLSRLNLAGGRR</sequence>
<accession>A0A1I6FTC2</accession>
<protein>
    <recommendedName>
        <fullName evidence="3">Protein-glutamine gamma-glutamyltransferase-like C-terminal domain-containing protein</fullName>
    </recommendedName>
</protein>
<keyword evidence="2" id="KW-1133">Transmembrane helix</keyword>
<evidence type="ECO:0000313" key="4">
    <source>
        <dbReference type="EMBL" id="SFR33154.1"/>
    </source>
</evidence>
<feature type="domain" description="Protein-glutamine gamma-glutamyltransferase-like C-terminal" evidence="3">
    <location>
        <begin position="193"/>
        <end position="257"/>
    </location>
</feature>
<feature type="compositionally biased region" description="Low complexity" evidence="1">
    <location>
        <begin position="112"/>
        <end position="122"/>
    </location>
</feature>
<evidence type="ECO:0000256" key="2">
    <source>
        <dbReference type="SAM" id="Phobius"/>
    </source>
</evidence>
<dbReference type="Proteomes" id="UP000243250">
    <property type="component" value="Unassembled WGS sequence"/>
</dbReference>
<feature type="compositionally biased region" description="Basic and acidic residues" evidence="1">
    <location>
        <begin position="75"/>
        <end position="90"/>
    </location>
</feature>
<name>A0A1I6FTC2_9EURY</name>
<evidence type="ECO:0000259" key="3">
    <source>
        <dbReference type="Pfam" id="PF13559"/>
    </source>
</evidence>
<feature type="transmembrane region" description="Helical" evidence="2">
    <location>
        <begin position="141"/>
        <end position="161"/>
    </location>
</feature>
<dbReference type="PROSITE" id="PS51257">
    <property type="entry name" value="PROKAR_LIPOPROTEIN"/>
    <property type="match status" value="1"/>
</dbReference>
<keyword evidence="2" id="KW-0812">Transmembrane</keyword>
<reference evidence="5" key="1">
    <citation type="submission" date="2016-10" db="EMBL/GenBank/DDBJ databases">
        <authorList>
            <person name="Varghese N."/>
            <person name="Submissions S."/>
        </authorList>
    </citation>
    <scope>NUCLEOTIDE SEQUENCE [LARGE SCALE GENOMIC DNA]</scope>
    <source>
        <strain evidence="5">CGMCC 1.8711</strain>
    </source>
</reference>
<dbReference type="OrthoDB" id="282877at2157"/>
<organism evidence="4 5">
    <name type="scientific">Halogeometricum limi</name>
    <dbReference type="NCBI Taxonomy" id="555875"/>
    <lineage>
        <taxon>Archaea</taxon>
        <taxon>Methanobacteriati</taxon>
        <taxon>Methanobacteriota</taxon>
        <taxon>Stenosarchaea group</taxon>
        <taxon>Halobacteria</taxon>
        <taxon>Halobacteriales</taxon>
        <taxon>Haloferacaceae</taxon>
        <taxon>Halogeometricum</taxon>
    </lineage>
</organism>
<feature type="compositionally biased region" description="Basic and acidic residues" evidence="1">
    <location>
        <begin position="99"/>
        <end position="111"/>
    </location>
</feature>
<evidence type="ECO:0000313" key="5">
    <source>
        <dbReference type="Proteomes" id="UP000243250"/>
    </source>
</evidence>
<evidence type="ECO:0000256" key="1">
    <source>
        <dbReference type="SAM" id="MobiDB-lite"/>
    </source>
</evidence>
<dbReference type="STRING" id="555875.SAMN04488124_0250"/>
<gene>
    <name evidence="4" type="ORF">SAMN04488124_0250</name>
</gene>
<proteinExistence type="predicted"/>
<feature type="region of interest" description="Disordered" evidence="1">
    <location>
        <begin position="51"/>
        <end position="125"/>
    </location>
</feature>
<dbReference type="AlphaFoldDB" id="A0A1I6FTC2"/>
<keyword evidence="2" id="KW-0472">Membrane</keyword>